<dbReference type="Proteomes" id="UP000183076">
    <property type="component" value="Unassembled WGS sequence"/>
</dbReference>
<reference evidence="3" key="1">
    <citation type="submission" date="2016-10" db="EMBL/GenBank/DDBJ databases">
        <authorList>
            <person name="Varghese N."/>
            <person name="Submissions S."/>
        </authorList>
    </citation>
    <scope>NUCLEOTIDE SEQUENCE [LARGE SCALE GENOMIC DNA]</scope>
    <source>
        <strain evidence="3">DSM 10014</strain>
    </source>
</reference>
<dbReference type="GeneID" id="94019800"/>
<dbReference type="RefSeq" id="WP_005849460.1">
    <property type="nucleotide sequence ID" value="NZ_CP081116.1"/>
</dbReference>
<proteinExistence type="predicted"/>
<evidence type="ECO:0000313" key="1">
    <source>
        <dbReference type="EMBL" id="SDW17781.1"/>
    </source>
</evidence>
<reference evidence="1" key="2">
    <citation type="submission" date="2016-10" db="EMBL/GenBank/DDBJ databases">
        <authorList>
            <person name="de Groot N.N."/>
        </authorList>
    </citation>
    <scope>NUCLEOTIDE SEQUENCE [LARGE SCALE GENOMIC DNA]</scope>
    <source>
        <strain evidence="1">DSM 10014</strain>
    </source>
</reference>
<evidence type="ECO:0000313" key="4">
    <source>
        <dbReference type="Proteomes" id="UP000830781"/>
    </source>
</evidence>
<dbReference type="EMBL" id="CP084959">
    <property type="protein sequence ID" value="UOA24167.1"/>
    <property type="molecule type" value="Genomic_DNA"/>
</dbReference>
<gene>
    <name evidence="2" type="ORF">DSM110277_02605</name>
    <name evidence="1" type="ORF">SAMN04488041_101484</name>
</gene>
<sequence>MAQNKPPKPSTTPNTYDLAQGPVISASSASRGLKDAAKLVEDVAYEFAACLDADSLSELIVTAADLTRLSDVMGRMAARQA</sequence>
<evidence type="ECO:0000313" key="3">
    <source>
        <dbReference type="Proteomes" id="UP000183076"/>
    </source>
</evidence>
<reference evidence="4" key="4">
    <citation type="journal article" date="2022" name="Microorganisms">
        <title>Beyond the ABCs#Discovery of Three New Plasmid Types in Rhodobacterales (RepQ, RepY, RepW).</title>
        <authorList>
            <person name="Freese H.M."/>
            <person name="Ringel V."/>
            <person name="Overmann J."/>
            <person name="Petersen J."/>
        </authorList>
    </citation>
    <scope>NUCLEOTIDE SEQUENCE [LARGE SCALE GENOMIC DNA]</scope>
    <source>
        <strain evidence="4">DSM 110277</strain>
    </source>
</reference>
<reference evidence="2" key="3">
    <citation type="journal article" date="2022" name="Microorganisms">
        <title>Beyond the ABCs#Discovery of Three New Plasmid Types in Rhodobacterales (RepQ, RepY, RepW).</title>
        <authorList>
            <person name="Freese H.M."/>
            <person name="Ringel V."/>
            <person name="Overmann J."/>
            <person name="Petersen J."/>
        </authorList>
    </citation>
    <scope>NUCLEOTIDE SEQUENCE</scope>
    <source>
        <strain evidence="2">DSM 110277</strain>
    </source>
</reference>
<keyword evidence="4" id="KW-1185">Reference proteome</keyword>
<name>A0A1H2REH5_9RHOB</name>
<dbReference type="AlphaFoldDB" id="A0A1H2REH5"/>
<organism evidence="1 3">
    <name type="scientific">Sulfitobacter pontiacus</name>
    <dbReference type="NCBI Taxonomy" id="60137"/>
    <lineage>
        <taxon>Bacteria</taxon>
        <taxon>Pseudomonadati</taxon>
        <taxon>Pseudomonadota</taxon>
        <taxon>Alphaproteobacteria</taxon>
        <taxon>Rhodobacterales</taxon>
        <taxon>Roseobacteraceae</taxon>
        <taxon>Sulfitobacter</taxon>
    </lineage>
</organism>
<protein>
    <submittedName>
        <fullName evidence="1">Uncharacterized protein</fullName>
    </submittedName>
</protein>
<accession>A0A1H2REH5</accession>
<evidence type="ECO:0000313" key="2">
    <source>
        <dbReference type="EMBL" id="UOA24167.1"/>
    </source>
</evidence>
<dbReference type="EMBL" id="FNNB01000001">
    <property type="protein sequence ID" value="SDW17781.1"/>
    <property type="molecule type" value="Genomic_DNA"/>
</dbReference>
<dbReference type="Proteomes" id="UP000830781">
    <property type="component" value="Chromosome"/>
</dbReference>